<keyword evidence="2" id="KW-1185">Reference proteome</keyword>
<evidence type="ECO:0000313" key="2">
    <source>
        <dbReference type="Proteomes" id="UP000292580"/>
    </source>
</evidence>
<evidence type="ECO:0000313" key="1">
    <source>
        <dbReference type="EMBL" id="TAJ43977.1"/>
    </source>
</evidence>
<name>A0A483CM58_9EURY</name>
<comment type="caution">
    <text evidence="1">The sequence shown here is derived from an EMBL/GenBank/DDBJ whole genome shotgun (WGS) entry which is preliminary data.</text>
</comment>
<reference evidence="1 2" key="1">
    <citation type="submission" date="2017-11" db="EMBL/GenBank/DDBJ databases">
        <title>Isolation and Characterization of Methanofollis Species from Methane Seep Offshore SW Taiwan.</title>
        <authorList>
            <person name="Teng N.-H."/>
            <person name="Lai M.-C."/>
            <person name="Chen S.-C."/>
        </authorList>
    </citation>
    <scope>NUCLEOTIDE SEQUENCE [LARGE SCALE GENOMIC DNA]</scope>
    <source>
        <strain evidence="1 2">FWC-SCC2</strain>
    </source>
</reference>
<protein>
    <submittedName>
        <fullName evidence="1">Uncharacterized protein</fullName>
    </submittedName>
</protein>
<proteinExistence type="predicted"/>
<accession>A0A483CM58</accession>
<gene>
    <name evidence="1" type="ORF">CUJ86_07985</name>
</gene>
<sequence length="66" mass="7909">MTLIQQLKNSIKIRLFWFSMMIPPSRVSTIQKYGLFFLKPLKKIFLICKKRPSQLALHFHKMLENS</sequence>
<dbReference type="AlphaFoldDB" id="A0A483CM58"/>
<dbReference type="Proteomes" id="UP000292580">
    <property type="component" value="Unassembled WGS sequence"/>
</dbReference>
<organism evidence="1 2">
    <name type="scientific">Methanofollis fontis</name>
    <dbReference type="NCBI Taxonomy" id="2052832"/>
    <lineage>
        <taxon>Archaea</taxon>
        <taxon>Methanobacteriati</taxon>
        <taxon>Methanobacteriota</taxon>
        <taxon>Stenosarchaea group</taxon>
        <taxon>Methanomicrobia</taxon>
        <taxon>Methanomicrobiales</taxon>
        <taxon>Methanomicrobiaceae</taxon>
        <taxon>Methanofollis</taxon>
    </lineage>
</organism>
<dbReference type="EMBL" id="PGCL01000003">
    <property type="protein sequence ID" value="TAJ43977.1"/>
    <property type="molecule type" value="Genomic_DNA"/>
</dbReference>